<dbReference type="Pfam" id="PF07679">
    <property type="entry name" value="I-set"/>
    <property type="match status" value="1"/>
</dbReference>
<dbReference type="InterPro" id="IPR007110">
    <property type="entry name" value="Ig-like_dom"/>
</dbReference>
<proteinExistence type="predicted"/>
<dbReference type="InterPro" id="IPR013098">
    <property type="entry name" value="Ig_I-set"/>
</dbReference>
<dbReference type="GO" id="GO:0004672">
    <property type="term" value="F:protein kinase activity"/>
    <property type="evidence" value="ECO:0007669"/>
    <property type="project" value="TreeGrafter"/>
</dbReference>
<evidence type="ECO:0000313" key="3">
    <source>
        <dbReference type="Ensembl" id="ENSCMIP00000032503.1"/>
    </source>
</evidence>
<reference evidence="4" key="1">
    <citation type="journal article" date="2006" name="Science">
        <title>Ancient noncoding elements conserved in the human genome.</title>
        <authorList>
            <person name="Venkatesh B."/>
            <person name="Kirkness E.F."/>
            <person name="Loh Y.H."/>
            <person name="Halpern A.L."/>
            <person name="Lee A.P."/>
            <person name="Johnson J."/>
            <person name="Dandona N."/>
            <person name="Viswanathan L.D."/>
            <person name="Tay A."/>
            <person name="Venter J.C."/>
            <person name="Strausberg R.L."/>
            <person name="Brenner S."/>
        </authorList>
    </citation>
    <scope>NUCLEOTIDE SEQUENCE [LARGE SCALE GENOMIC DNA]</scope>
</reference>
<dbReference type="Gene3D" id="2.60.40.10">
    <property type="entry name" value="Immunoglobulins"/>
    <property type="match status" value="1"/>
</dbReference>
<dbReference type="PROSITE" id="PS50835">
    <property type="entry name" value="IG_LIKE"/>
    <property type="match status" value="1"/>
</dbReference>
<reference evidence="4" key="2">
    <citation type="journal article" date="2007" name="PLoS Biol.">
        <title>Survey sequencing and comparative analysis of the elephant shark (Callorhinchus milii) genome.</title>
        <authorList>
            <person name="Venkatesh B."/>
            <person name="Kirkness E.F."/>
            <person name="Loh Y.H."/>
            <person name="Halpern A.L."/>
            <person name="Lee A.P."/>
            <person name="Johnson J."/>
            <person name="Dandona N."/>
            <person name="Viswanathan L.D."/>
            <person name="Tay A."/>
            <person name="Venter J.C."/>
            <person name="Strausberg R.L."/>
            <person name="Brenner S."/>
        </authorList>
    </citation>
    <scope>NUCLEOTIDE SEQUENCE [LARGE SCALE GENOMIC DNA]</scope>
</reference>
<evidence type="ECO:0000259" key="2">
    <source>
        <dbReference type="PROSITE" id="PS50835"/>
    </source>
</evidence>
<dbReference type="SMART" id="SM00408">
    <property type="entry name" value="IGc2"/>
    <property type="match status" value="1"/>
</dbReference>
<feature type="domain" description="Ig-like" evidence="2">
    <location>
        <begin position="30"/>
        <end position="115"/>
    </location>
</feature>
<keyword evidence="4" id="KW-1185">Reference proteome</keyword>
<dbReference type="Ensembl" id="ENSCMIT00000032996.1">
    <property type="protein sequence ID" value="ENSCMIP00000032503.1"/>
    <property type="gene ID" value="ENSCMIG00000013888.1"/>
</dbReference>
<dbReference type="AlphaFoldDB" id="A0A4W3J2S4"/>
<evidence type="ECO:0000256" key="1">
    <source>
        <dbReference type="SAM" id="SignalP"/>
    </source>
</evidence>
<dbReference type="SUPFAM" id="SSF48726">
    <property type="entry name" value="Immunoglobulin"/>
    <property type="match status" value="1"/>
</dbReference>
<reference evidence="3" key="4">
    <citation type="submission" date="2025-08" db="UniProtKB">
        <authorList>
            <consortium name="Ensembl"/>
        </authorList>
    </citation>
    <scope>IDENTIFICATION</scope>
</reference>
<dbReference type="InParanoid" id="A0A4W3J2S4"/>
<feature type="signal peptide" evidence="1">
    <location>
        <begin position="1"/>
        <end position="33"/>
    </location>
</feature>
<protein>
    <recommendedName>
        <fullName evidence="2">Ig-like domain-containing protein</fullName>
    </recommendedName>
</protein>
<name>A0A4W3J2S4_CALMI</name>
<dbReference type="InterPro" id="IPR036179">
    <property type="entry name" value="Ig-like_dom_sf"/>
</dbReference>
<dbReference type="InterPro" id="IPR013783">
    <property type="entry name" value="Ig-like_fold"/>
</dbReference>
<reference evidence="3" key="5">
    <citation type="submission" date="2025-09" db="UniProtKB">
        <authorList>
            <consortium name="Ensembl"/>
        </authorList>
    </citation>
    <scope>IDENTIFICATION</scope>
</reference>
<evidence type="ECO:0000313" key="4">
    <source>
        <dbReference type="Proteomes" id="UP000314986"/>
    </source>
</evidence>
<dbReference type="Proteomes" id="UP000314986">
    <property type="component" value="Unassembled WGS sequence"/>
</dbReference>
<organism evidence="3 4">
    <name type="scientific">Callorhinchus milii</name>
    <name type="common">Ghost shark</name>
    <dbReference type="NCBI Taxonomy" id="7868"/>
    <lineage>
        <taxon>Eukaryota</taxon>
        <taxon>Metazoa</taxon>
        <taxon>Chordata</taxon>
        <taxon>Craniata</taxon>
        <taxon>Vertebrata</taxon>
        <taxon>Chondrichthyes</taxon>
        <taxon>Holocephali</taxon>
        <taxon>Chimaeriformes</taxon>
        <taxon>Callorhinchidae</taxon>
        <taxon>Callorhinchus</taxon>
    </lineage>
</organism>
<reference evidence="4" key="3">
    <citation type="journal article" date="2014" name="Nature">
        <title>Elephant shark genome provides unique insights into gnathostome evolution.</title>
        <authorList>
            <consortium name="International Elephant Shark Genome Sequencing Consortium"/>
            <person name="Venkatesh B."/>
            <person name="Lee A.P."/>
            <person name="Ravi V."/>
            <person name="Maurya A.K."/>
            <person name="Lian M.M."/>
            <person name="Swann J.B."/>
            <person name="Ohta Y."/>
            <person name="Flajnik M.F."/>
            <person name="Sutoh Y."/>
            <person name="Kasahara M."/>
            <person name="Hoon S."/>
            <person name="Gangu V."/>
            <person name="Roy S.W."/>
            <person name="Irimia M."/>
            <person name="Korzh V."/>
            <person name="Kondrychyn I."/>
            <person name="Lim Z.W."/>
            <person name="Tay B.H."/>
            <person name="Tohari S."/>
            <person name="Kong K.W."/>
            <person name="Ho S."/>
            <person name="Lorente-Galdos B."/>
            <person name="Quilez J."/>
            <person name="Marques-Bonet T."/>
            <person name="Raney B.J."/>
            <person name="Ingham P.W."/>
            <person name="Tay A."/>
            <person name="Hillier L.W."/>
            <person name="Minx P."/>
            <person name="Boehm T."/>
            <person name="Wilson R.K."/>
            <person name="Brenner S."/>
            <person name="Warren W.C."/>
        </authorList>
    </citation>
    <scope>NUCLEOTIDE SEQUENCE [LARGE SCALE GENOMIC DNA]</scope>
</reference>
<dbReference type="PANTHER" id="PTHR47633:SF4">
    <property type="entry name" value="MYOPALLADIN ISOFORM X1"/>
    <property type="match status" value="1"/>
</dbReference>
<dbReference type="InterPro" id="IPR003598">
    <property type="entry name" value="Ig_sub2"/>
</dbReference>
<dbReference type="OMA" id="NINIMCS"/>
<dbReference type="STRING" id="7868.ENSCMIP00000032503"/>
<dbReference type="FunFam" id="2.60.40.10:FF:000022">
    <property type="entry name" value="Cardiac titin"/>
    <property type="match status" value="1"/>
</dbReference>
<dbReference type="CDD" id="cd00096">
    <property type="entry name" value="Ig"/>
    <property type="match status" value="1"/>
</dbReference>
<sequence length="122" mass="13683">MTFSAPQKNTEHRLLILWLLLFMCSFVEPPSFSKEFEQAEVSVAVFQCTVKGSAPITLTWVKDKNIITQSDNIKMTFENNIGTLQIAAVEMNNGGKYSCEIENEAGSQKFAKHLSLCWVSTT</sequence>
<feature type="chain" id="PRO_5021391357" description="Ig-like domain-containing protein" evidence="1">
    <location>
        <begin position="34"/>
        <end position="122"/>
    </location>
</feature>
<dbReference type="PANTHER" id="PTHR47633">
    <property type="entry name" value="IMMUNOGLOBULIN"/>
    <property type="match status" value="1"/>
</dbReference>
<keyword evidence="1" id="KW-0732">Signal</keyword>
<accession>A0A4W3J2S4</accession>